<keyword evidence="4" id="KW-0336">GPI-anchor</keyword>
<sequence length="401" mass="44171">MMIMKIWIVVCLVVARGWVKEARAQADVTVNTSDNVEPFSLLCRIYKVAKNPPIKPVDTKDYQRIVEEIDALSALVSGYERVNPKTETEKLDRQKLTEIAGDAQKIWDEVKKVNLNGEAENAKDAFNKVIFGEHGVSETDLRHGAFKGVGENRPTACGGTNLEKNEGSSGKNLIVDFFCLCSNRNMVSEGVDKVCGVSVGAGKDSGWGPKLYSTATMWVEIKNGCEKFAERSSTSTQVGHSLYSEFLEKVAEGGNVKVKGSGTAPKTGMLGTAVSDSKNANFNCNGQSSTNRFSGSGICVFYGDNKREDNIEWLKQFKTGLDIIDKLNNKTASWKNTLHTLKSRAKAIYERVMESSQLEKEDTEEPTQAQRLLSVENATTNNTTRSHSDHGRLILPWALLI</sequence>
<comment type="function">
    <text evidence="1">VSG forms a coat on the surface of the parasite. The trypanosome evades the immune response of the host by expressing a series of antigenically distinct VSGs from an estimated 1000 VSG genes.</text>
</comment>
<dbReference type="GO" id="GO:0005886">
    <property type="term" value="C:plasma membrane"/>
    <property type="evidence" value="ECO:0007669"/>
    <property type="project" value="UniProtKB-SubCell"/>
</dbReference>
<comment type="caution">
    <text evidence="11">The sequence shown here is derived from an EMBL/GenBank/DDBJ whole genome shotgun (WGS) entry which is preliminary data.</text>
</comment>
<evidence type="ECO:0000256" key="6">
    <source>
        <dbReference type="ARBA" id="ARBA00023136"/>
    </source>
</evidence>
<comment type="subcellular location">
    <subcellularLocation>
        <location evidence="2">Cell membrane</location>
        <topology evidence="2">Lipid-anchor</topology>
        <topology evidence="2">GPI-anchor</topology>
    </subcellularLocation>
</comment>
<reference evidence="12" key="1">
    <citation type="submission" date="2011-07" db="EMBL/GenBank/DDBJ databases">
        <title>Divergent evolution of antigenic variation in African trypanosomes.</title>
        <authorList>
            <person name="Jackson A.P."/>
            <person name="Berry A."/>
            <person name="Allison H.C."/>
            <person name="Burton P."/>
            <person name="Anderson J."/>
            <person name="Aslett M."/>
            <person name="Brown R."/>
            <person name="Corton N."/>
            <person name="Harris D."/>
            <person name="Hauser H."/>
            <person name="Gamble J."/>
            <person name="Gilderthorp R."/>
            <person name="McQuillan J."/>
            <person name="Quail M.A."/>
            <person name="Sanders M."/>
            <person name="Van Tonder A."/>
            <person name="Ginger M.L."/>
            <person name="Donelson J.E."/>
            <person name="Field M.C."/>
            <person name="Barry J.D."/>
            <person name="Berriman M."/>
            <person name="Hertz-Fowler C."/>
        </authorList>
    </citation>
    <scope>NUCLEOTIDE SEQUENCE [LARGE SCALE GENOMIC DNA]</scope>
    <source>
        <strain evidence="12">IL3000</strain>
    </source>
</reference>
<accession>F9WG65</accession>
<keyword evidence="7" id="KW-0325">Glycoprotein</keyword>
<dbReference type="GO" id="GO:0098552">
    <property type="term" value="C:side of membrane"/>
    <property type="evidence" value="ECO:0007669"/>
    <property type="project" value="UniProtKB-KW"/>
</dbReference>
<feature type="signal peptide" evidence="9">
    <location>
        <begin position="1"/>
        <end position="24"/>
    </location>
</feature>
<evidence type="ECO:0000256" key="9">
    <source>
        <dbReference type="SAM" id="SignalP"/>
    </source>
</evidence>
<dbReference type="Pfam" id="PF13206">
    <property type="entry name" value="VSG_B"/>
    <property type="match status" value="1"/>
</dbReference>
<feature type="domain" description="Trypanosome variant surface glycoprotein B-type N-terminal" evidence="10">
    <location>
        <begin position="86"/>
        <end position="341"/>
    </location>
</feature>
<name>F9WG65_TRYCI</name>
<evidence type="ECO:0000256" key="7">
    <source>
        <dbReference type="ARBA" id="ARBA00023180"/>
    </source>
</evidence>
<evidence type="ECO:0000259" key="10">
    <source>
        <dbReference type="Pfam" id="PF13206"/>
    </source>
</evidence>
<evidence type="ECO:0000256" key="4">
    <source>
        <dbReference type="ARBA" id="ARBA00022622"/>
    </source>
</evidence>
<keyword evidence="5 9" id="KW-0732">Signal</keyword>
<evidence type="ECO:0000256" key="5">
    <source>
        <dbReference type="ARBA" id="ARBA00022729"/>
    </source>
</evidence>
<dbReference type="VEuPathDB" id="TriTrypDB:TcIL3000_0_12390"/>
<keyword evidence="3" id="KW-1003">Cell membrane</keyword>
<evidence type="ECO:0000313" key="11">
    <source>
        <dbReference type="EMBL" id="CCD16299.1"/>
    </source>
</evidence>
<dbReference type="EMBL" id="CAEQ01002236">
    <property type="protein sequence ID" value="CCD16299.1"/>
    <property type="molecule type" value="Genomic_DNA"/>
</dbReference>
<protein>
    <submittedName>
        <fullName evidence="11">Variant surface glycoprotein</fullName>
    </submittedName>
</protein>
<gene>
    <name evidence="11" type="ORF">TCIL3000_0_12390</name>
</gene>
<keyword evidence="8" id="KW-0449">Lipoprotein</keyword>
<organism evidence="11 12">
    <name type="scientific">Trypanosoma congolense (strain IL3000)</name>
    <dbReference type="NCBI Taxonomy" id="1068625"/>
    <lineage>
        <taxon>Eukaryota</taxon>
        <taxon>Discoba</taxon>
        <taxon>Euglenozoa</taxon>
        <taxon>Kinetoplastea</taxon>
        <taxon>Metakinetoplastina</taxon>
        <taxon>Trypanosomatida</taxon>
        <taxon>Trypanosomatidae</taxon>
        <taxon>Trypanosoma</taxon>
        <taxon>Nannomonas</taxon>
    </lineage>
</organism>
<keyword evidence="12" id="KW-1185">Reference proteome</keyword>
<feature type="chain" id="PRO_5003390327" evidence="9">
    <location>
        <begin position="25"/>
        <end position="401"/>
    </location>
</feature>
<keyword evidence="6" id="KW-0472">Membrane</keyword>
<evidence type="ECO:0000256" key="2">
    <source>
        <dbReference type="ARBA" id="ARBA00004609"/>
    </source>
</evidence>
<dbReference type="Proteomes" id="UP000000702">
    <property type="component" value="Unassembled WGS sequence"/>
</dbReference>
<proteinExistence type="predicted"/>
<evidence type="ECO:0000256" key="1">
    <source>
        <dbReference type="ARBA" id="ARBA00002523"/>
    </source>
</evidence>
<evidence type="ECO:0000313" key="12">
    <source>
        <dbReference type="Proteomes" id="UP000000702"/>
    </source>
</evidence>
<evidence type="ECO:0000256" key="3">
    <source>
        <dbReference type="ARBA" id="ARBA00022475"/>
    </source>
</evidence>
<dbReference type="AlphaFoldDB" id="F9WG65"/>
<evidence type="ECO:0000256" key="8">
    <source>
        <dbReference type="ARBA" id="ARBA00023288"/>
    </source>
</evidence>
<reference evidence="11 12" key="2">
    <citation type="journal article" date="2012" name="Proc. Natl. Acad. Sci. U.S.A.">
        <title>Antigenic diversity is generated by distinct evolutionary mechanisms in African trypanosome species.</title>
        <authorList>
            <person name="Jackson A.P."/>
            <person name="Berry A."/>
            <person name="Aslett M."/>
            <person name="Allison H.C."/>
            <person name="Burton P."/>
            <person name="Vavrova-Anderson J."/>
            <person name="Brown R."/>
            <person name="Browne H."/>
            <person name="Corton N."/>
            <person name="Hauser H."/>
            <person name="Gamble J."/>
            <person name="Gilderthorp R."/>
            <person name="Marcello L."/>
            <person name="McQuillan J."/>
            <person name="Otto T.D."/>
            <person name="Quail M.A."/>
            <person name="Sanders M.J."/>
            <person name="van Tonder A."/>
            <person name="Ginger M.L."/>
            <person name="Field M.C."/>
            <person name="Barry J.D."/>
            <person name="Hertz-Fowler C."/>
            <person name="Berriman M."/>
        </authorList>
    </citation>
    <scope>NUCLEOTIDE SEQUENCE [LARGE SCALE GENOMIC DNA]</scope>
    <source>
        <strain evidence="11 12">IL3000</strain>
    </source>
</reference>
<dbReference type="InterPro" id="IPR025932">
    <property type="entry name" value="Trypano_VSG_B_N_dom"/>
</dbReference>